<sequence>MTTVTPSAPGPAGPTIAARDLTARVMDHIRHPTGGSQAAVFRELPSVAPVLLLPLGMVLVSSAELVRRAAAAPQLVIGEVDFPQHVRDQNPEFVAFFASSLSFLDRADHHRLRRVLSEHFTPRGVDALRPTVAGIVDRLTAEVVSAARTDGEVDLVTAFANELPPRAMGALLGLPEHEWASVAASGRGMLARIASSFPNLQAQDAPITDDGFVALRDRVARLLDEPVADHTLAASLQGARRRDELSREEAVSLMLLLFMTGVDTVAAALTNVVVALLRRPEALADWLAGRTATDAVVHEALRLDAPLPFGMRVAREPLTLGDVQIPAGSTVMLATAAANVDPARHDHPDRWQPGTRPPAQTFGHGTYRCLGALFAGLQCELALDALRPLGVRVTDHRRVQWRSDISFHTPTHLPVALGGGWVAIDTATDTATDTTTDTTTDTATAADGASEVTR</sequence>
<dbReference type="OrthoDB" id="502624at2"/>
<dbReference type="Pfam" id="PF00067">
    <property type="entry name" value="p450"/>
    <property type="match status" value="1"/>
</dbReference>
<dbReference type="PANTHER" id="PTHR46696:SF1">
    <property type="entry name" value="CYTOCHROME P450 YJIB-RELATED"/>
    <property type="match status" value="1"/>
</dbReference>
<dbReference type="EMBL" id="RBXT01000001">
    <property type="protein sequence ID" value="RKT79846.1"/>
    <property type="molecule type" value="Genomic_DNA"/>
</dbReference>
<dbReference type="PRINTS" id="PR00359">
    <property type="entry name" value="BP450"/>
</dbReference>
<protein>
    <submittedName>
        <fullName evidence="3">Cytochrome P450</fullName>
    </submittedName>
</protein>
<dbReference type="InterPro" id="IPR001128">
    <property type="entry name" value="Cyt_P450"/>
</dbReference>
<dbReference type="AlphaFoldDB" id="A0A495Y3J5"/>
<dbReference type="Proteomes" id="UP000278440">
    <property type="component" value="Unassembled WGS sequence"/>
</dbReference>
<evidence type="ECO:0000313" key="4">
    <source>
        <dbReference type="Proteomes" id="UP000278440"/>
    </source>
</evidence>
<name>A0A495Y3J5_9MICO</name>
<proteinExistence type="inferred from homology"/>
<dbReference type="GO" id="GO:0004497">
    <property type="term" value="F:monooxygenase activity"/>
    <property type="evidence" value="ECO:0007669"/>
    <property type="project" value="InterPro"/>
</dbReference>
<dbReference type="InterPro" id="IPR036396">
    <property type="entry name" value="Cyt_P450_sf"/>
</dbReference>
<comment type="caution">
    <text evidence="3">The sequence shown here is derived from an EMBL/GenBank/DDBJ whole genome shotgun (WGS) entry which is preliminary data.</text>
</comment>
<feature type="region of interest" description="Disordered" evidence="2">
    <location>
        <begin position="431"/>
        <end position="454"/>
    </location>
</feature>
<dbReference type="InterPro" id="IPR002397">
    <property type="entry name" value="Cyt_P450_B"/>
</dbReference>
<dbReference type="GO" id="GO:0020037">
    <property type="term" value="F:heme binding"/>
    <property type="evidence" value="ECO:0007669"/>
    <property type="project" value="InterPro"/>
</dbReference>
<organism evidence="3 4">
    <name type="scientific">Terracoccus luteus</name>
    <dbReference type="NCBI Taxonomy" id="53356"/>
    <lineage>
        <taxon>Bacteria</taxon>
        <taxon>Bacillati</taxon>
        <taxon>Actinomycetota</taxon>
        <taxon>Actinomycetes</taxon>
        <taxon>Micrococcales</taxon>
        <taxon>Intrasporangiaceae</taxon>
        <taxon>Terracoccus</taxon>
    </lineage>
</organism>
<keyword evidence="4" id="KW-1185">Reference proteome</keyword>
<dbReference type="SUPFAM" id="SSF48264">
    <property type="entry name" value="Cytochrome P450"/>
    <property type="match status" value="1"/>
</dbReference>
<evidence type="ECO:0000313" key="3">
    <source>
        <dbReference type="EMBL" id="RKT79846.1"/>
    </source>
</evidence>
<dbReference type="PANTHER" id="PTHR46696">
    <property type="entry name" value="P450, PUTATIVE (EUROFUNG)-RELATED"/>
    <property type="match status" value="1"/>
</dbReference>
<accession>A0A495Y3J5</accession>
<comment type="similarity">
    <text evidence="1">Belongs to the cytochrome P450 family.</text>
</comment>
<dbReference type="GO" id="GO:0016705">
    <property type="term" value="F:oxidoreductase activity, acting on paired donors, with incorporation or reduction of molecular oxygen"/>
    <property type="evidence" value="ECO:0007669"/>
    <property type="project" value="InterPro"/>
</dbReference>
<dbReference type="Gene3D" id="1.10.630.10">
    <property type="entry name" value="Cytochrome P450"/>
    <property type="match status" value="1"/>
</dbReference>
<gene>
    <name evidence="3" type="ORF">DFJ68_3324</name>
</gene>
<evidence type="ECO:0000256" key="2">
    <source>
        <dbReference type="SAM" id="MobiDB-lite"/>
    </source>
</evidence>
<evidence type="ECO:0000256" key="1">
    <source>
        <dbReference type="ARBA" id="ARBA00010617"/>
    </source>
</evidence>
<dbReference type="GO" id="GO:0005506">
    <property type="term" value="F:iron ion binding"/>
    <property type="evidence" value="ECO:0007669"/>
    <property type="project" value="InterPro"/>
</dbReference>
<dbReference type="RefSeq" id="WP_121034669.1">
    <property type="nucleotide sequence ID" value="NZ_RBXT01000001.1"/>
</dbReference>
<reference evidence="3 4" key="1">
    <citation type="submission" date="2018-10" db="EMBL/GenBank/DDBJ databases">
        <title>Sequencing the genomes of 1000 actinobacteria strains.</title>
        <authorList>
            <person name="Klenk H.-P."/>
        </authorList>
    </citation>
    <scope>NUCLEOTIDE SEQUENCE [LARGE SCALE GENOMIC DNA]</scope>
    <source>
        <strain evidence="3 4">DSM 44267</strain>
    </source>
</reference>
<feature type="compositionally biased region" description="Low complexity" evidence="2">
    <location>
        <begin position="431"/>
        <end position="447"/>
    </location>
</feature>